<organism evidence="2 3">
    <name type="scientific">Polarella glacialis</name>
    <name type="common">Dinoflagellate</name>
    <dbReference type="NCBI Taxonomy" id="89957"/>
    <lineage>
        <taxon>Eukaryota</taxon>
        <taxon>Sar</taxon>
        <taxon>Alveolata</taxon>
        <taxon>Dinophyceae</taxon>
        <taxon>Suessiales</taxon>
        <taxon>Suessiaceae</taxon>
        <taxon>Polarella</taxon>
    </lineage>
</organism>
<dbReference type="AlphaFoldDB" id="A0A813G445"/>
<dbReference type="Gene3D" id="3.10.28.10">
    <property type="entry name" value="Homing endonucleases"/>
    <property type="match status" value="1"/>
</dbReference>
<name>A0A813G445_POLGL</name>
<sequence length="413" mass="45345">MHISRNIVPAWRVPRSFHDLRLCSSPALAQDSCLQLGLQQLTRRIERLKGLQRQIRWAEISCFSAFGELHALPIRAGERGHRASDDAKPTQEELEYLAGFFAGDGCVSAEISGSGCRLLIGQSCSHGEALMMFLRVFGGGIYRQSRGLGAGQPAIQWIASGSSARHAAALLGNIASSKQAQLHIAAVWPHCRLSRQALVSELKQLKHQPPDGFRCSSLAFVAGFFDAEGCILLPGGSRIKLEIGQRFLPILEAIQQFLQQSLPGDQTVSTIYPQGTRDLYKLSISHTATSKDVLALLLAGGLSVKRSAAQLALTIDGSNYEEVREKLAQLSGNQGRYQRLDADGRRRASKISAAKTQLRRYHAVGKIAQASELNRLLSELEEGHARLNATHVYMLYRRDIRSLLKQGAAILHR</sequence>
<protein>
    <recommendedName>
        <fullName evidence="1">Homing endonuclease LAGLIDADG domain-containing protein</fullName>
    </recommendedName>
</protein>
<feature type="domain" description="Homing endonuclease LAGLIDADG" evidence="1">
    <location>
        <begin position="218"/>
        <end position="287"/>
    </location>
</feature>
<accession>A0A813G445</accession>
<dbReference type="InterPro" id="IPR006142">
    <property type="entry name" value="INTEIN"/>
</dbReference>
<gene>
    <name evidence="2" type="ORF">PGLA1383_LOCUS36682</name>
</gene>
<dbReference type="InterPro" id="IPR027434">
    <property type="entry name" value="Homing_endonucl"/>
</dbReference>
<dbReference type="GO" id="GO:0004519">
    <property type="term" value="F:endonuclease activity"/>
    <property type="evidence" value="ECO:0007669"/>
    <property type="project" value="InterPro"/>
</dbReference>
<evidence type="ECO:0000259" key="1">
    <source>
        <dbReference type="Pfam" id="PF14528"/>
    </source>
</evidence>
<evidence type="ECO:0000313" key="3">
    <source>
        <dbReference type="Proteomes" id="UP000654075"/>
    </source>
</evidence>
<dbReference type="PRINTS" id="PR00379">
    <property type="entry name" value="INTEIN"/>
</dbReference>
<dbReference type="OMA" id="WPESSAC"/>
<comment type="caution">
    <text evidence="2">The sequence shown here is derived from an EMBL/GenBank/DDBJ whole genome shotgun (WGS) entry which is preliminary data.</text>
</comment>
<reference evidence="2" key="1">
    <citation type="submission" date="2021-02" db="EMBL/GenBank/DDBJ databases">
        <authorList>
            <person name="Dougan E. K."/>
            <person name="Rhodes N."/>
            <person name="Thang M."/>
            <person name="Chan C."/>
        </authorList>
    </citation>
    <scope>NUCLEOTIDE SEQUENCE</scope>
</reference>
<dbReference type="Pfam" id="PF14528">
    <property type="entry name" value="LAGLIDADG_3"/>
    <property type="match status" value="1"/>
</dbReference>
<dbReference type="InterPro" id="IPR004860">
    <property type="entry name" value="LAGLIDADG_dom"/>
</dbReference>
<dbReference type="GO" id="GO:0016539">
    <property type="term" value="P:intein-mediated protein splicing"/>
    <property type="evidence" value="ECO:0007669"/>
    <property type="project" value="InterPro"/>
</dbReference>
<dbReference type="OrthoDB" id="428008at2759"/>
<dbReference type="Proteomes" id="UP000654075">
    <property type="component" value="Unassembled WGS sequence"/>
</dbReference>
<keyword evidence="3" id="KW-1185">Reference proteome</keyword>
<evidence type="ECO:0000313" key="2">
    <source>
        <dbReference type="EMBL" id="CAE8619089.1"/>
    </source>
</evidence>
<proteinExistence type="predicted"/>
<dbReference type="SUPFAM" id="SSF55608">
    <property type="entry name" value="Homing endonucleases"/>
    <property type="match status" value="2"/>
</dbReference>
<dbReference type="EMBL" id="CAJNNV010026822">
    <property type="protein sequence ID" value="CAE8619089.1"/>
    <property type="molecule type" value="Genomic_DNA"/>
</dbReference>